<feature type="domain" description="DUF5648" evidence="2">
    <location>
        <begin position="45"/>
        <end position="186"/>
    </location>
</feature>
<evidence type="ECO:0000313" key="4">
    <source>
        <dbReference type="Proteomes" id="UP000807769"/>
    </source>
</evidence>
<comment type="caution">
    <text evidence="3">The sequence shown here is derived from an EMBL/GenBank/DDBJ whole genome shotgun (WGS) entry which is preliminary data.</text>
</comment>
<dbReference type="EMBL" id="JABBWG010000047">
    <property type="protein sequence ID" value="KAG1806174.1"/>
    <property type="molecule type" value="Genomic_DNA"/>
</dbReference>
<reference evidence="3" key="1">
    <citation type="journal article" date="2020" name="New Phytol.">
        <title>Comparative genomics reveals dynamic genome evolution in host specialist ectomycorrhizal fungi.</title>
        <authorList>
            <person name="Lofgren L.A."/>
            <person name="Nguyen N.H."/>
            <person name="Vilgalys R."/>
            <person name="Ruytinx J."/>
            <person name="Liao H.L."/>
            <person name="Branco S."/>
            <person name="Kuo A."/>
            <person name="LaButti K."/>
            <person name="Lipzen A."/>
            <person name="Andreopoulos W."/>
            <person name="Pangilinan J."/>
            <person name="Riley R."/>
            <person name="Hundley H."/>
            <person name="Na H."/>
            <person name="Barry K."/>
            <person name="Grigoriev I.V."/>
            <person name="Stajich J.E."/>
            <person name="Kennedy P.G."/>
        </authorList>
    </citation>
    <scope>NUCLEOTIDE SEQUENCE</scope>
    <source>
        <strain evidence="3">MN1</strain>
    </source>
</reference>
<sequence>MKASGSIPFFALFVAFTRALTSTPQVKLGDVPSAGCLDSRLAVDFLRAYQPKYVDHFYTTNASETNNAVFFLGYSGEGVAAYVFPWYLPPDRRPSTVPLYRMYNPKVIDHFYTTSYSEVQSAKSLGYDYEEISAYVYNTNICGSVALYRLYSSSGTDHFYTTSASEASNAVAKLGYTEEGIVCYVLPVPPWPYPDLILS</sequence>
<dbReference type="Proteomes" id="UP000807769">
    <property type="component" value="Unassembled WGS sequence"/>
</dbReference>
<name>A0A9P7DYF6_9AGAM</name>
<evidence type="ECO:0000259" key="2">
    <source>
        <dbReference type="Pfam" id="PF18885"/>
    </source>
</evidence>
<feature type="chain" id="PRO_5040160674" description="DUF5648 domain-containing protein" evidence="1">
    <location>
        <begin position="20"/>
        <end position="199"/>
    </location>
</feature>
<dbReference type="InterPro" id="IPR043708">
    <property type="entry name" value="DUF5648"/>
</dbReference>
<keyword evidence="1" id="KW-0732">Signal</keyword>
<proteinExistence type="predicted"/>
<dbReference type="OrthoDB" id="2645057at2759"/>
<protein>
    <recommendedName>
        <fullName evidence="2">DUF5648 domain-containing protein</fullName>
    </recommendedName>
</protein>
<dbReference type="RefSeq" id="XP_041187683.1">
    <property type="nucleotide sequence ID" value="XM_041344069.1"/>
</dbReference>
<organism evidence="3 4">
    <name type="scientific">Suillus subaureus</name>
    <dbReference type="NCBI Taxonomy" id="48587"/>
    <lineage>
        <taxon>Eukaryota</taxon>
        <taxon>Fungi</taxon>
        <taxon>Dikarya</taxon>
        <taxon>Basidiomycota</taxon>
        <taxon>Agaricomycotina</taxon>
        <taxon>Agaricomycetes</taxon>
        <taxon>Agaricomycetidae</taxon>
        <taxon>Boletales</taxon>
        <taxon>Suillineae</taxon>
        <taxon>Suillaceae</taxon>
        <taxon>Suillus</taxon>
    </lineage>
</organism>
<dbReference type="Pfam" id="PF18885">
    <property type="entry name" value="DUF5648"/>
    <property type="match status" value="1"/>
</dbReference>
<evidence type="ECO:0000313" key="3">
    <source>
        <dbReference type="EMBL" id="KAG1806174.1"/>
    </source>
</evidence>
<dbReference type="GeneID" id="64638085"/>
<accession>A0A9P7DYF6</accession>
<keyword evidence="4" id="KW-1185">Reference proteome</keyword>
<feature type="signal peptide" evidence="1">
    <location>
        <begin position="1"/>
        <end position="19"/>
    </location>
</feature>
<evidence type="ECO:0000256" key="1">
    <source>
        <dbReference type="SAM" id="SignalP"/>
    </source>
</evidence>
<dbReference type="AlphaFoldDB" id="A0A9P7DYF6"/>
<gene>
    <name evidence="3" type="ORF">BJ212DRAFT_784925</name>
</gene>